<proteinExistence type="predicted"/>
<protein>
    <submittedName>
        <fullName evidence="2">Alkene reductase</fullName>
    </submittedName>
</protein>
<reference evidence="2 3" key="1">
    <citation type="submission" date="2023-11" db="EMBL/GenBank/DDBJ databases">
        <title>A Novel Polar Bacteriovorax (B. antarcticus) Isolated from the Biocrust in Antarctica.</title>
        <authorList>
            <person name="Mun W."/>
            <person name="Choi S.Y."/>
            <person name="Mitchell R.J."/>
        </authorList>
    </citation>
    <scope>NUCLEOTIDE SEQUENCE [LARGE SCALE GENOMIC DNA]</scope>
    <source>
        <strain evidence="2 3">PP10</strain>
    </source>
</reference>
<keyword evidence="3" id="KW-1185">Reference proteome</keyword>
<dbReference type="CDD" id="cd02933">
    <property type="entry name" value="OYE_like_FMN"/>
    <property type="match status" value="1"/>
</dbReference>
<organism evidence="2 3">
    <name type="scientific">Bacteriovorax antarcticus</name>
    <dbReference type="NCBI Taxonomy" id="3088717"/>
    <lineage>
        <taxon>Bacteria</taxon>
        <taxon>Pseudomonadati</taxon>
        <taxon>Bdellovibrionota</taxon>
        <taxon>Bacteriovoracia</taxon>
        <taxon>Bacteriovoracales</taxon>
        <taxon>Bacteriovoracaceae</taxon>
        <taxon>Bacteriovorax</taxon>
    </lineage>
</organism>
<gene>
    <name evidence="2" type="ORF">SHI21_19530</name>
</gene>
<dbReference type="InterPro" id="IPR013785">
    <property type="entry name" value="Aldolase_TIM"/>
</dbReference>
<name>A0ABU5VZR2_9BACT</name>
<evidence type="ECO:0000259" key="1">
    <source>
        <dbReference type="Pfam" id="PF00724"/>
    </source>
</evidence>
<dbReference type="Pfam" id="PF00724">
    <property type="entry name" value="Oxidored_FMN"/>
    <property type="match status" value="1"/>
</dbReference>
<evidence type="ECO:0000313" key="3">
    <source>
        <dbReference type="Proteomes" id="UP001302274"/>
    </source>
</evidence>
<dbReference type="Proteomes" id="UP001302274">
    <property type="component" value="Unassembled WGS sequence"/>
</dbReference>
<feature type="domain" description="NADH:flavin oxidoreductase/NADH oxidase N-terminal" evidence="1">
    <location>
        <begin position="4"/>
        <end position="339"/>
    </location>
</feature>
<dbReference type="PANTHER" id="PTHR22893:SF98">
    <property type="entry name" value="OXIDOREDUCTASE"/>
    <property type="match status" value="1"/>
</dbReference>
<sequence>MKSKLLEPYSIRNIPLSNRIVMAPMTRGRAENKDLVPESISAEYYKQRASAGLIITEGTWVSPEAISFINVPGIFNDAQKNGWKKVTEAVHEAGGKIFLQLGHSGAVSHPDLLNNALPKGPSAINPQERVFTPDGFKMTETPLEMSLEDIEKTILDYAIAAIRAKSAGFDGVEVHGAHVFLIPSFLNSSSNKRTDQYGGSVENRSRFALDVLRKIIDIWGPGKVGFKISPATKSGIFDFNDTTEETYKYLVSEINKLPLAYLHILGPQQDVSGTPAAMYKDVAAYFRPLYKGTLIVGGGYTKESGERVLQDGNADLIAYGVPFIANPDLPKKFEKNIPLRSPDQATFYSGGAKGYIDYPIEADLLHKESI</sequence>
<dbReference type="SUPFAM" id="SSF51395">
    <property type="entry name" value="FMN-linked oxidoreductases"/>
    <property type="match status" value="1"/>
</dbReference>
<comment type="caution">
    <text evidence="2">The sequence shown here is derived from an EMBL/GenBank/DDBJ whole genome shotgun (WGS) entry which is preliminary data.</text>
</comment>
<evidence type="ECO:0000313" key="2">
    <source>
        <dbReference type="EMBL" id="MEA9358437.1"/>
    </source>
</evidence>
<dbReference type="PANTHER" id="PTHR22893">
    <property type="entry name" value="NADH OXIDOREDUCTASE-RELATED"/>
    <property type="match status" value="1"/>
</dbReference>
<dbReference type="RefSeq" id="WP_323578840.1">
    <property type="nucleotide sequence ID" value="NZ_JAYGJQ010000003.1"/>
</dbReference>
<dbReference type="InterPro" id="IPR001155">
    <property type="entry name" value="OxRdtase_FMN_N"/>
</dbReference>
<dbReference type="InterPro" id="IPR045247">
    <property type="entry name" value="Oye-like"/>
</dbReference>
<accession>A0ABU5VZR2</accession>
<dbReference type="EMBL" id="JAYGJQ010000003">
    <property type="protein sequence ID" value="MEA9358437.1"/>
    <property type="molecule type" value="Genomic_DNA"/>
</dbReference>
<dbReference type="Gene3D" id="3.20.20.70">
    <property type="entry name" value="Aldolase class I"/>
    <property type="match status" value="1"/>
</dbReference>